<sequence length="221" mass="26354">MKGILLSISIGTLCFIFYKNGSNTNQIKTTFQEEKKEQNLSFNYDTYVEVYRYNETYKDSSLLSKIWRLEDSIIKKEGDFQYKIPLQSHFVTNNIIKAANGKKELEMFDESICETRDTGVWNKYLISYNKKSEPIAIKHYKTSCNKASESVKKPDQSEYFLGEEIEFLHEYNRMTQYTYDDTGKFLEKIIKKYDTKHQLISEEYEAQKTHRFKIFYTYKSN</sequence>
<dbReference type="RefSeq" id="WP_140594448.1">
    <property type="nucleotide sequence ID" value="NZ_VFWZ01000004.1"/>
</dbReference>
<keyword evidence="2" id="KW-1185">Reference proteome</keyword>
<proteinExistence type="predicted"/>
<accession>A0A504JFL0</accession>
<dbReference type="OrthoDB" id="9859452at2"/>
<protein>
    <submittedName>
        <fullName evidence="1">Uncharacterized protein</fullName>
    </submittedName>
</protein>
<gene>
    <name evidence="1" type="ORF">FHK87_14870</name>
</gene>
<dbReference type="EMBL" id="VFWZ01000004">
    <property type="protein sequence ID" value="TPN85300.1"/>
    <property type="molecule type" value="Genomic_DNA"/>
</dbReference>
<dbReference type="AlphaFoldDB" id="A0A504JFL0"/>
<organism evidence="1 2">
    <name type="scientific">Aquimarina algicola</name>
    <dbReference type="NCBI Taxonomy" id="2589995"/>
    <lineage>
        <taxon>Bacteria</taxon>
        <taxon>Pseudomonadati</taxon>
        <taxon>Bacteroidota</taxon>
        <taxon>Flavobacteriia</taxon>
        <taxon>Flavobacteriales</taxon>
        <taxon>Flavobacteriaceae</taxon>
        <taxon>Aquimarina</taxon>
    </lineage>
</organism>
<comment type="caution">
    <text evidence="1">The sequence shown here is derived from an EMBL/GenBank/DDBJ whole genome shotgun (WGS) entry which is preliminary data.</text>
</comment>
<evidence type="ECO:0000313" key="1">
    <source>
        <dbReference type="EMBL" id="TPN85300.1"/>
    </source>
</evidence>
<dbReference type="Proteomes" id="UP000315540">
    <property type="component" value="Unassembled WGS sequence"/>
</dbReference>
<evidence type="ECO:0000313" key="2">
    <source>
        <dbReference type="Proteomes" id="UP000315540"/>
    </source>
</evidence>
<reference evidence="1 2" key="1">
    <citation type="submission" date="2019-06" db="EMBL/GenBank/DDBJ databases">
        <authorList>
            <person name="Meng X."/>
        </authorList>
    </citation>
    <scope>NUCLEOTIDE SEQUENCE [LARGE SCALE GENOMIC DNA]</scope>
    <source>
        <strain evidence="1 2">M625</strain>
    </source>
</reference>
<name>A0A504JFL0_9FLAO</name>